<comment type="similarity">
    <text evidence="1">Belongs to the CTAG/PCC1 family.</text>
</comment>
<evidence type="ECO:0008006" key="3">
    <source>
        <dbReference type="Google" id="ProtNLM"/>
    </source>
</evidence>
<name>A0A7C4FEI6_9CREN</name>
<comment type="caution">
    <text evidence="2">The sequence shown here is derived from an EMBL/GenBank/DDBJ whole genome shotgun (WGS) entry which is preliminary data.</text>
</comment>
<dbReference type="Gene3D" id="3.30.310.50">
    <property type="entry name" value="Alpha-D-phosphohexomutase, C-terminal domain"/>
    <property type="match status" value="1"/>
</dbReference>
<dbReference type="NCBIfam" id="NF011470">
    <property type="entry name" value="PRK14887.1"/>
    <property type="match status" value="1"/>
</dbReference>
<gene>
    <name evidence="2" type="ORF">ENV14_00770</name>
</gene>
<organism evidence="2">
    <name type="scientific">Ignisphaera aggregans</name>
    <dbReference type="NCBI Taxonomy" id="334771"/>
    <lineage>
        <taxon>Archaea</taxon>
        <taxon>Thermoproteota</taxon>
        <taxon>Thermoprotei</taxon>
        <taxon>Desulfurococcales</taxon>
        <taxon>Desulfurococcaceae</taxon>
        <taxon>Ignisphaera</taxon>
    </lineage>
</organism>
<reference evidence="2" key="1">
    <citation type="journal article" date="2020" name="mSystems">
        <title>Genome- and Community-Level Interaction Insights into Carbon Utilization and Element Cycling Functions of Hydrothermarchaeota in Hydrothermal Sediment.</title>
        <authorList>
            <person name="Zhou Z."/>
            <person name="Liu Y."/>
            <person name="Xu W."/>
            <person name="Pan J."/>
            <person name="Luo Z.H."/>
            <person name="Li M."/>
        </authorList>
    </citation>
    <scope>NUCLEOTIDE SEQUENCE [LARGE SCALE GENOMIC DNA]</scope>
    <source>
        <strain evidence="2">SpSt-732</strain>
    </source>
</reference>
<accession>A0A7C4FEI6</accession>
<dbReference type="Pfam" id="PF09341">
    <property type="entry name" value="Pcc1"/>
    <property type="match status" value="1"/>
</dbReference>
<sequence>MNNVKGSLGNRAELILSFSDAECDITEVVYNSIFAEVVNPANVGKISTKIISDKCLIKIYVEADTISHLRAFLNSIFYLINTALEVIKLGKGLSSSK</sequence>
<dbReference type="InterPro" id="IPR015419">
    <property type="entry name" value="CTAG/Pcc1"/>
</dbReference>
<evidence type="ECO:0000256" key="1">
    <source>
        <dbReference type="ARBA" id="ARBA00007073"/>
    </source>
</evidence>
<dbReference type="EMBL" id="DTFF01000008">
    <property type="protein sequence ID" value="HGI86923.1"/>
    <property type="molecule type" value="Genomic_DNA"/>
</dbReference>
<proteinExistence type="inferred from homology"/>
<dbReference type="AlphaFoldDB" id="A0A7C4FEI6"/>
<evidence type="ECO:0000313" key="2">
    <source>
        <dbReference type="EMBL" id="HGI86923.1"/>
    </source>
</evidence>
<protein>
    <recommendedName>
        <fullName evidence="3">KEOPS complex Pcc1-like subunit</fullName>
    </recommendedName>
</protein>